<dbReference type="InterPro" id="IPR000120">
    <property type="entry name" value="Amidase"/>
</dbReference>
<dbReference type="InterPro" id="IPR023631">
    <property type="entry name" value="Amidase_dom"/>
</dbReference>
<comment type="subunit">
    <text evidence="7">Heterotrimer of A, B and C subunits.</text>
</comment>
<comment type="similarity">
    <text evidence="1 7">Belongs to the amidase family. GatA subfamily.</text>
</comment>
<keyword evidence="5 7" id="KW-0648">Protein biosynthesis</keyword>
<comment type="function">
    <text evidence="7">Allows the formation of correctly charged Gln-tRNA(Gln) through the transamidation of misacylated Glu-tRNA(Gln) in organisms which lack glutaminyl-tRNA synthetase. The reaction takes place in the presence of glutamine and ATP through an activated gamma-phospho-Glu-tRNA(Gln).</text>
</comment>
<sequence length="421" mass="45734">MTPEEIRKKDRDIHAFLEVFDEPKSFGEGPLSGKTVAIKDNILFEGHKVSAGSKILEGYRATYDATVIKKLKAAGAVIVGRTNCDEFAMGSSTENSAFGPTRNPHDLERVAGGSSGGSAAVVAAGMVDAALGSDTGGSIRQPAALCGVVGLKPTYGRVSRHGLIALASSFDQIGPFSKTVSEAEAVYDVIKGQDSMDSTTISDDTYPRQKKFEKIIGIPKGLNFDISESVKKFESLGYKTQEIDLPNLKYSLPVYYIIMPAEASSNLARFDGVKYGLHKDGESSIDDYFETRGTGFGREVRRRIILGTYVLSAGYYDEYYGQAVEARRVITQELRDAFKEVDLILTPTTPSPAWKIGEKSHDSLEMYLEDIFTVHANISGCPAISLPSGFSRKLPLGIELTADLGREDSLFIAGKEFLNEN</sequence>
<dbReference type="InterPro" id="IPR004412">
    <property type="entry name" value="GatA"/>
</dbReference>
<gene>
    <name evidence="7" type="primary">gatA</name>
    <name evidence="9" type="ORF">A3A26_02045</name>
</gene>
<dbReference type="HAMAP" id="MF_00120">
    <property type="entry name" value="GatA"/>
    <property type="match status" value="1"/>
</dbReference>
<dbReference type="GO" id="GO:0005524">
    <property type="term" value="F:ATP binding"/>
    <property type="evidence" value="ECO:0007669"/>
    <property type="project" value="UniProtKB-KW"/>
</dbReference>
<evidence type="ECO:0000256" key="5">
    <source>
        <dbReference type="ARBA" id="ARBA00022917"/>
    </source>
</evidence>
<evidence type="ECO:0000256" key="3">
    <source>
        <dbReference type="ARBA" id="ARBA00022741"/>
    </source>
</evidence>
<dbReference type="Proteomes" id="UP000177068">
    <property type="component" value="Unassembled WGS sequence"/>
</dbReference>
<dbReference type="EC" id="6.3.5.7" evidence="7"/>
<organism evidence="9 10">
    <name type="scientific">Candidatus Zambryskibacteria bacterium RIFCSPLOWO2_01_FULL_47_14</name>
    <dbReference type="NCBI Taxonomy" id="1802763"/>
    <lineage>
        <taxon>Bacteria</taxon>
        <taxon>Candidatus Zambryskiibacteriota</taxon>
    </lineage>
</organism>
<evidence type="ECO:0000256" key="4">
    <source>
        <dbReference type="ARBA" id="ARBA00022840"/>
    </source>
</evidence>
<evidence type="ECO:0000313" key="9">
    <source>
        <dbReference type="EMBL" id="OHB05348.1"/>
    </source>
</evidence>
<comment type="caution">
    <text evidence="9">The sequence shown here is derived from an EMBL/GenBank/DDBJ whole genome shotgun (WGS) entry which is preliminary data.</text>
</comment>
<dbReference type="Gene3D" id="3.90.1300.10">
    <property type="entry name" value="Amidase signature (AS) domain"/>
    <property type="match status" value="1"/>
</dbReference>
<protein>
    <recommendedName>
        <fullName evidence="7">Glutamyl-tRNA(Gln) amidotransferase subunit A</fullName>
        <shortName evidence="7">Glu-ADT subunit A</shortName>
        <ecNumber evidence="7">6.3.5.7</ecNumber>
    </recommendedName>
</protein>
<feature type="active site" description="Charge relay system" evidence="7">
    <location>
        <position position="114"/>
    </location>
</feature>
<dbReference type="InterPro" id="IPR020556">
    <property type="entry name" value="Amidase_CS"/>
</dbReference>
<evidence type="ECO:0000256" key="7">
    <source>
        <dbReference type="HAMAP-Rule" id="MF_00120"/>
    </source>
</evidence>
<feature type="active site" description="Charge relay system" evidence="7">
    <location>
        <position position="39"/>
    </location>
</feature>
<name>A0A1G2U781_9BACT</name>
<feature type="domain" description="Amidase" evidence="8">
    <location>
        <begin position="28"/>
        <end position="410"/>
    </location>
</feature>
<dbReference type="GO" id="GO:0030956">
    <property type="term" value="C:glutamyl-tRNA(Gln) amidotransferase complex"/>
    <property type="evidence" value="ECO:0007669"/>
    <property type="project" value="InterPro"/>
</dbReference>
<accession>A0A1G2U781</accession>
<reference evidence="9 10" key="1">
    <citation type="journal article" date="2016" name="Nat. Commun.">
        <title>Thousands of microbial genomes shed light on interconnected biogeochemical processes in an aquifer system.</title>
        <authorList>
            <person name="Anantharaman K."/>
            <person name="Brown C.T."/>
            <person name="Hug L.A."/>
            <person name="Sharon I."/>
            <person name="Castelle C.J."/>
            <person name="Probst A.J."/>
            <person name="Thomas B.C."/>
            <person name="Singh A."/>
            <person name="Wilkins M.J."/>
            <person name="Karaoz U."/>
            <person name="Brodie E.L."/>
            <person name="Williams K.H."/>
            <person name="Hubbard S.S."/>
            <person name="Banfield J.F."/>
        </authorList>
    </citation>
    <scope>NUCLEOTIDE SEQUENCE [LARGE SCALE GENOMIC DNA]</scope>
</reference>
<proteinExistence type="inferred from homology"/>
<dbReference type="GO" id="GO:0006412">
    <property type="term" value="P:translation"/>
    <property type="evidence" value="ECO:0007669"/>
    <property type="project" value="UniProtKB-UniRule"/>
</dbReference>
<dbReference type="AlphaFoldDB" id="A0A1G2U781"/>
<dbReference type="PROSITE" id="PS00571">
    <property type="entry name" value="AMIDASES"/>
    <property type="match status" value="1"/>
</dbReference>
<evidence type="ECO:0000256" key="2">
    <source>
        <dbReference type="ARBA" id="ARBA00022598"/>
    </source>
</evidence>
<evidence type="ECO:0000256" key="1">
    <source>
        <dbReference type="ARBA" id="ARBA00008069"/>
    </source>
</evidence>
<dbReference type="PANTHER" id="PTHR11895">
    <property type="entry name" value="TRANSAMIDASE"/>
    <property type="match status" value="1"/>
</dbReference>
<dbReference type="Pfam" id="PF01425">
    <property type="entry name" value="Amidase"/>
    <property type="match status" value="1"/>
</dbReference>
<dbReference type="SUPFAM" id="SSF75304">
    <property type="entry name" value="Amidase signature (AS) enzymes"/>
    <property type="match status" value="1"/>
</dbReference>
<evidence type="ECO:0000313" key="10">
    <source>
        <dbReference type="Proteomes" id="UP000177068"/>
    </source>
</evidence>
<keyword evidence="4 7" id="KW-0067">ATP-binding</keyword>
<comment type="catalytic activity">
    <reaction evidence="6 7">
        <text>L-glutamyl-tRNA(Gln) + L-glutamine + ATP + H2O = L-glutaminyl-tRNA(Gln) + L-glutamate + ADP + phosphate + H(+)</text>
        <dbReference type="Rhea" id="RHEA:17521"/>
        <dbReference type="Rhea" id="RHEA-COMP:9681"/>
        <dbReference type="Rhea" id="RHEA-COMP:9684"/>
        <dbReference type="ChEBI" id="CHEBI:15377"/>
        <dbReference type="ChEBI" id="CHEBI:15378"/>
        <dbReference type="ChEBI" id="CHEBI:29985"/>
        <dbReference type="ChEBI" id="CHEBI:30616"/>
        <dbReference type="ChEBI" id="CHEBI:43474"/>
        <dbReference type="ChEBI" id="CHEBI:58359"/>
        <dbReference type="ChEBI" id="CHEBI:78520"/>
        <dbReference type="ChEBI" id="CHEBI:78521"/>
        <dbReference type="ChEBI" id="CHEBI:456216"/>
        <dbReference type="EC" id="6.3.5.7"/>
    </reaction>
</comment>
<dbReference type="GO" id="GO:0050567">
    <property type="term" value="F:glutaminyl-tRNA synthase (glutamine-hydrolyzing) activity"/>
    <property type="evidence" value="ECO:0007669"/>
    <property type="project" value="UniProtKB-UniRule"/>
</dbReference>
<dbReference type="EMBL" id="MHWG01000020">
    <property type="protein sequence ID" value="OHB05348.1"/>
    <property type="molecule type" value="Genomic_DNA"/>
</dbReference>
<evidence type="ECO:0000256" key="6">
    <source>
        <dbReference type="ARBA" id="ARBA00047407"/>
    </source>
</evidence>
<dbReference type="InterPro" id="IPR036928">
    <property type="entry name" value="AS_sf"/>
</dbReference>
<feature type="active site" description="Acyl-ester intermediate" evidence="7">
    <location>
        <position position="138"/>
    </location>
</feature>
<keyword evidence="3 7" id="KW-0547">Nucleotide-binding</keyword>
<dbReference type="PANTHER" id="PTHR11895:SF151">
    <property type="entry name" value="GLUTAMYL-TRNA(GLN) AMIDOTRANSFERASE SUBUNIT A"/>
    <property type="match status" value="1"/>
</dbReference>
<dbReference type="NCBIfam" id="TIGR00132">
    <property type="entry name" value="gatA"/>
    <property type="match status" value="1"/>
</dbReference>
<evidence type="ECO:0000259" key="8">
    <source>
        <dbReference type="Pfam" id="PF01425"/>
    </source>
</evidence>
<keyword evidence="2 7" id="KW-0436">Ligase</keyword>